<dbReference type="InterPro" id="IPR013525">
    <property type="entry name" value="ABC2_TM"/>
</dbReference>
<dbReference type="Pfam" id="PF12698">
    <property type="entry name" value="ABC2_membrane_3"/>
    <property type="match status" value="2"/>
</dbReference>
<organism evidence="7 8">
    <name type="scientific">Neobacillus bataviensis</name>
    <dbReference type="NCBI Taxonomy" id="220685"/>
    <lineage>
        <taxon>Bacteria</taxon>
        <taxon>Bacillati</taxon>
        <taxon>Bacillota</taxon>
        <taxon>Bacilli</taxon>
        <taxon>Bacillales</taxon>
        <taxon>Bacillaceae</taxon>
        <taxon>Neobacillus</taxon>
    </lineage>
</organism>
<accession>A0A561DH56</accession>
<evidence type="ECO:0000256" key="5">
    <source>
        <dbReference type="SAM" id="Phobius"/>
    </source>
</evidence>
<feature type="transmembrane region" description="Helical" evidence="5">
    <location>
        <begin position="531"/>
        <end position="552"/>
    </location>
</feature>
<gene>
    <name evidence="7" type="ORF">FB550_104274</name>
</gene>
<name>A0A561DH56_9BACI</name>
<keyword evidence="4 5" id="KW-0472">Membrane</keyword>
<dbReference type="Gene3D" id="1.10.287.950">
    <property type="entry name" value="Methyl-accepting chemotaxis protein"/>
    <property type="match status" value="1"/>
</dbReference>
<evidence type="ECO:0000256" key="2">
    <source>
        <dbReference type="ARBA" id="ARBA00022692"/>
    </source>
</evidence>
<feature type="transmembrane region" description="Helical" evidence="5">
    <location>
        <begin position="490"/>
        <end position="510"/>
    </location>
</feature>
<evidence type="ECO:0000256" key="4">
    <source>
        <dbReference type="ARBA" id="ARBA00023136"/>
    </source>
</evidence>
<dbReference type="GO" id="GO:0140359">
    <property type="term" value="F:ABC-type transporter activity"/>
    <property type="evidence" value="ECO:0007669"/>
    <property type="project" value="InterPro"/>
</dbReference>
<dbReference type="AlphaFoldDB" id="A0A561DH56"/>
<dbReference type="PANTHER" id="PTHR43077:SF5">
    <property type="entry name" value="PHAGE INFECTION PROTEIN"/>
    <property type="match status" value="1"/>
</dbReference>
<dbReference type="SUPFAM" id="SSF101967">
    <property type="entry name" value="Adhesin YadA, collagen-binding domain"/>
    <property type="match status" value="2"/>
</dbReference>
<evidence type="ECO:0000256" key="1">
    <source>
        <dbReference type="ARBA" id="ARBA00004141"/>
    </source>
</evidence>
<feature type="domain" description="ABC-2 type transporter transmembrane" evidence="6">
    <location>
        <begin position="37"/>
        <end position="178"/>
    </location>
</feature>
<evidence type="ECO:0000256" key="3">
    <source>
        <dbReference type="ARBA" id="ARBA00022989"/>
    </source>
</evidence>
<comment type="caution">
    <text evidence="7">The sequence shown here is derived from an EMBL/GenBank/DDBJ whole genome shotgun (WGS) entry which is preliminary data.</text>
</comment>
<dbReference type="PANTHER" id="PTHR43077">
    <property type="entry name" value="TRANSPORT PERMEASE YVFS-RELATED"/>
    <property type="match status" value="1"/>
</dbReference>
<dbReference type="Gene3D" id="3.40.1710.10">
    <property type="entry name" value="abc type-2 transporter like domain"/>
    <property type="match status" value="1"/>
</dbReference>
<proteinExistence type="predicted"/>
<feature type="transmembrane region" description="Helical" evidence="5">
    <location>
        <begin position="644"/>
        <end position="664"/>
    </location>
</feature>
<feature type="transmembrane region" description="Helical" evidence="5">
    <location>
        <begin position="35"/>
        <end position="56"/>
    </location>
</feature>
<feature type="transmembrane region" description="Helical" evidence="5">
    <location>
        <begin position="558"/>
        <end position="583"/>
    </location>
</feature>
<dbReference type="InterPro" id="IPR011049">
    <property type="entry name" value="Serralysin-like_metalloprot_C"/>
</dbReference>
<protein>
    <submittedName>
        <fullName evidence="7">Putative membrane protein</fullName>
    </submittedName>
</protein>
<dbReference type="EMBL" id="VIVN01000004">
    <property type="protein sequence ID" value="TWE02722.1"/>
    <property type="molecule type" value="Genomic_DNA"/>
</dbReference>
<comment type="subcellular location">
    <subcellularLocation>
        <location evidence="1">Membrane</location>
        <topology evidence="1">Multi-pass membrane protein</topology>
    </subcellularLocation>
</comment>
<evidence type="ECO:0000259" key="6">
    <source>
        <dbReference type="Pfam" id="PF12698"/>
    </source>
</evidence>
<dbReference type="NCBIfam" id="TIGR03061">
    <property type="entry name" value="pip_yhgE_Nterm"/>
    <property type="match status" value="1"/>
</dbReference>
<dbReference type="Proteomes" id="UP000319671">
    <property type="component" value="Unassembled WGS sequence"/>
</dbReference>
<evidence type="ECO:0000313" key="8">
    <source>
        <dbReference type="Proteomes" id="UP000319671"/>
    </source>
</evidence>
<dbReference type="NCBIfam" id="TIGR03062">
    <property type="entry name" value="pip_yhgE_Cterm"/>
    <property type="match status" value="1"/>
</dbReference>
<dbReference type="InterPro" id="IPR051328">
    <property type="entry name" value="T7SS_ABC-Transporter"/>
</dbReference>
<dbReference type="InterPro" id="IPR017501">
    <property type="entry name" value="Phage_infect_YhgE_C"/>
</dbReference>
<dbReference type="NCBIfam" id="TIGR03057">
    <property type="entry name" value="xxxLxxG_by_4"/>
    <property type="match status" value="3"/>
</dbReference>
<keyword evidence="2 5" id="KW-0812">Transmembrane</keyword>
<keyword evidence="8" id="KW-1185">Reference proteome</keyword>
<feature type="domain" description="ABC-2 type transporter transmembrane" evidence="6">
    <location>
        <begin position="443"/>
        <end position="664"/>
    </location>
</feature>
<sequence length="677" mass="73245">MVMLLNQKFKGVFMKGLKLVFRDLKMMWHHKHGRIALIFLLMVPLIYSGFFLAGYWNPYGRLDHLPVAVVNLDKGSMMEHKSINAGRDFVKNLKKNKDLHFHFISEKKANEGIKNGTYYMVLTIPEDFSQKVSTLMDENPQPAKLVYKINPGKNFVASQISTTATEKMKTKIANSITKSYADGVFLKFQELANGLRDAGDGAAKINQGTTAAKNGMVQLSDGVHSLNDGAAKLKDGGQQLSIGQDQLAKGLDTIKNGSASLSDGMSKLAAGHTNLVTGMDKLTQSTKDLVSGQQKLAQGQANLKSTAEDLKDSIEQFLQSHPELQNDAAIQQIEAKAAGLSTAADSLNNGQNQLAQGTSLLVQGETKVQDGMKQFGTKMQDAASGATKLADGTIEFSNGFTQWKQGFNSLNNGIVDLASGGNQLDQGTNQLVDGLGQLSAGSNELAIKLNEAATKTSEVHNTDQLTSMFSEPVHLVEMDLSSVPNYGTGIMPYFLSLAFYVGGIMAANILPLGRRQDMNVNGTEHFINKLALKYAIALIQVLFVDLVVLFGFKVHVASVPLFILSSIIVSLTFMTFILMLVTVFGVAGKFMAVTLLVLQLATCGGTFPGELSNPVLSEIGKVLPMAHSLRGFQDVITLGDWAQLQQQIVILLIYLVAAALIGWITSHLQHSKTQAVN</sequence>
<keyword evidence="3 5" id="KW-1133">Transmembrane helix</keyword>
<dbReference type="GO" id="GO:0016020">
    <property type="term" value="C:membrane"/>
    <property type="evidence" value="ECO:0007669"/>
    <property type="project" value="UniProtKB-SubCell"/>
</dbReference>
<evidence type="ECO:0000313" key="7">
    <source>
        <dbReference type="EMBL" id="TWE02722.1"/>
    </source>
</evidence>
<dbReference type="InterPro" id="IPR017500">
    <property type="entry name" value="Phage_infect_YhgE_N"/>
</dbReference>
<reference evidence="7 8" key="1">
    <citation type="submission" date="2019-06" db="EMBL/GenBank/DDBJ databases">
        <title>Sorghum-associated microbial communities from plants grown in Nebraska, USA.</title>
        <authorList>
            <person name="Schachtman D."/>
        </authorList>
    </citation>
    <scope>NUCLEOTIDE SEQUENCE [LARGE SCALE GENOMIC DNA]</scope>
    <source>
        <strain evidence="7 8">2482</strain>
    </source>
</reference>
<dbReference type="InterPro" id="IPR023908">
    <property type="entry name" value="xxxLxxG_rpt"/>
</dbReference>